<gene>
    <name evidence="2" type="ORF">DSCW_56170</name>
</gene>
<dbReference type="Proteomes" id="UP000427769">
    <property type="component" value="Chromosome"/>
</dbReference>
<dbReference type="GO" id="GO:0030077">
    <property type="term" value="C:plasma membrane light-harvesting complex"/>
    <property type="evidence" value="ECO:0007669"/>
    <property type="project" value="InterPro"/>
</dbReference>
<reference evidence="2 3" key="1">
    <citation type="submission" date="2019-11" db="EMBL/GenBank/DDBJ databases">
        <title>Comparative genomics of hydrocarbon-degrading Desulfosarcina strains.</title>
        <authorList>
            <person name="Watanabe M."/>
            <person name="Kojima H."/>
            <person name="Fukui M."/>
        </authorList>
    </citation>
    <scope>NUCLEOTIDE SEQUENCE [LARGE SCALE GENOMIC DNA]</scope>
    <source>
        <strain evidence="2 3">PP31</strain>
    </source>
</reference>
<dbReference type="RefSeq" id="WP_155306860.1">
    <property type="nucleotide sequence ID" value="NZ_AP021875.1"/>
</dbReference>
<dbReference type="Gene3D" id="3.90.50.10">
    <property type="entry name" value="Photosynthetic Reaction Center, subunit H, domain 2"/>
    <property type="match status" value="2"/>
</dbReference>
<sequence>MLRSLKDIRGYILSALDGEIGCCKDFLFEDRAWVVRYIVADTLKWLPGRKVLISPMVVGDASASTRQIKVGLTKEQIKASPPLDSAAPVSRQYEIAYSRHYAMPHYWGGSAKWGSHAYPHLLAKEAAATHLPTETDADCNLRSAREVSGYRIQAKDTKIGHLDDLIMDYLSWTIRYLVIDTSNWLPAAKKVLVAWDWTGLVDYKRSRIMVNLDSNQIKESPEYDPRKPVNRELETVLYDYYGRPYYW</sequence>
<evidence type="ECO:0000259" key="1">
    <source>
        <dbReference type="Pfam" id="PF05239"/>
    </source>
</evidence>
<evidence type="ECO:0000313" key="3">
    <source>
        <dbReference type="Proteomes" id="UP000427769"/>
    </source>
</evidence>
<dbReference type="EMBL" id="AP021875">
    <property type="protein sequence ID" value="BBO78200.1"/>
    <property type="molecule type" value="Genomic_DNA"/>
</dbReference>
<evidence type="ECO:0000313" key="2">
    <source>
        <dbReference type="EMBL" id="BBO78200.1"/>
    </source>
</evidence>
<dbReference type="OrthoDB" id="9793882at2"/>
<dbReference type="AlphaFoldDB" id="A0A5K7ZBL9"/>
<organism evidence="2 3">
    <name type="scientific">Desulfosarcina widdelii</name>
    <dbReference type="NCBI Taxonomy" id="947919"/>
    <lineage>
        <taxon>Bacteria</taxon>
        <taxon>Pseudomonadati</taxon>
        <taxon>Thermodesulfobacteriota</taxon>
        <taxon>Desulfobacteria</taxon>
        <taxon>Desulfobacterales</taxon>
        <taxon>Desulfosarcinaceae</taxon>
        <taxon>Desulfosarcina</taxon>
    </lineage>
</organism>
<accession>A0A5K7ZBL9</accession>
<dbReference type="KEGG" id="dwd:DSCW_56170"/>
<keyword evidence="3" id="KW-1185">Reference proteome</keyword>
<feature type="domain" description="PRC-barrel" evidence="1">
    <location>
        <begin position="143"/>
        <end position="213"/>
    </location>
</feature>
<dbReference type="SUPFAM" id="SSF50346">
    <property type="entry name" value="PRC-barrel domain"/>
    <property type="match status" value="2"/>
</dbReference>
<dbReference type="InterPro" id="IPR027275">
    <property type="entry name" value="PRC-brl_dom"/>
</dbReference>
<dbReference type="InterPro" id="IPR011033">
    <property type="entry name" value="PRC_barrel-like_sf"/>
</dbReference>
<proteinExistence type="predicted"/>
<name>A0A5K7ZBL9_9BACT</name>
<dbReference type="Pfam" id="PF05239">
    <property type="entry name" value="PRC"/>
    <property type="match status" value="1"/>
</dbReference>
<dbReference type="InterPro" id="IPR014747">
    <property type="entry name" value="Bac_photo_RC_H_C"/>
</dbReference>
<protein>
    <recommendedName>
        <fullName evidence="1">PRC-barrel domain-containing protein</fullName>
    </recommendedName>
</protein>
<dbReference type="GO" id="GO:0019684">
    <property type="term" value="P:photosynthesis, light reaction"/>
    <property type="evidence" value="ECO:0007669"/>
    <property type="project" value="InterPro"/>
</dbReference>